<proteinExistence type="predicted"/>
<accession>A0AAW9QB59</accession>
<protein>
    <submittedName>
        <fullName evidence="1">DUF2894 domain-containing protein</fullName>
    </submittedName>
</protein>
<reference evidence="1 2" key="1">
    <citation type="submission" date="2024-02" db="EMBL/GenBank/DDBJ databases">
        <title>Genome sequence of Aquincola sp. MAHUQ-54.</title>
        <authorList>
            <person name="Huq M.A."/>
        </authorList>
    </citation>
    <scope>NUCLEOTIDE SEQUENCE [LARGE SCALE GENOMIC DNA]</scope>
    <source>
        <strain evidence="1 2">MAHUQ-54</strain>
    </source>
</reference>
<dbReference type="InterPro" id="IPR021549">
    <property type="entry name" value="DUF2894"/>
</dbReference>
<dbReference type="Proteomes" id="UP001336250">
    <property type="component" value="Unassembled WGS sequence"/>
</dbReference>
<name>A0AAW9QB59_9BURK</name>
<dbReference type="EMBL" id="JAZIBG010000008">
    <property type="protein sequence ID" value="MEF7612619.1"/>
    <property type="molecule type" value="Genomic_DNA"/>
</dbReference>
<sequence>MGDEHAPGHLATIEAWRSRGAQHADPVRFRFIEALARRAAAQEGEARRLLDERVARLLAAYGEHRGQAGAPAAEARGLPRAPTRGPLAELVEHIACHAPAAAVAVQGGEPAAPGLSSAPPELKALSYFRRTWSRLSADQRLTQSLAKVPENAGPLHSHQLVHRALTLMRTLSPDYLDRFMPYVDALLWLDQAGSGSAGSPGPRKRP</sequence>
<keyword evidence="2" id="KW-1185">Reference proteome</keyword>
<evidence type="ECO:0000313" key="2">
    <source>
        <dbReference type="Proteomes" id="UP001336250"/>
    </source>
</evidence>
<gene>
    <name evidence="1" type="ORF">V4F39_01770</name>
</gene>
<dbReference type="AlphaFoldDB" id="A0AAW9QB59"/>
<dbReference type="Pfam" id="PF11445">
    <property type="entry name" value="DUF2894"/>
    <property type="match status" value="1"/>
</dbReference>
<dbReference type="RefSeq" id="WP_332287514.1">
    <property type="nucleotide sequence ID" value="NZ_JAZIBG010000008.1"/>
</dbReference>
<organism evidence="1 2">
    <name type="scientific">Aquincola agrisoli</name>
    <dbReference type="NCBI Taxonomy" id="3119538"/>
    <lineage>
        <taxon>Bacteria</taxon>
        <taxon>Pseudomonadati</taxon>
        <taxon>Pseudomonadota</taxon>
        <taxon>Betaproteobacteria</taxon>
        <taxon>Burkholderiales</taxon>
        <taxon>Sphaerotilaceae</taxon>
        <taxon>Aquincola</taxon>
    </lineage>
</organism>
<comment type="caution">
    <text evidence="1">The sequence shown here is derived from an EMBL/GenBank/DDBJ whole genome shotgun (WGS) entry which is preliminary data.</text>
</comment>
<evidence type="ECO:0000313" key="1">
    <source>
        <dbReference type="EMBL" id="MEF7612619.1"/>
    </source>
</evidence>